<protein>
    <submittedName>
        <fullName evidence="1">Uncharacterized protein</fullName>
    </submittedName>
</protein>
<dbReference type="Proteomes" id="UP000440694">
    <property type="component" value="Unassembled WGS sequence"/>
</dbReference>
<dbReference type="AlphaFoldDB" id="A0A6I3KEJ7"/>
<evidence type="ECO:0000313" key="1">
    <source>
        <dbReference type="EMBL" id="MTD92733.1"/>
    </source>
</evidence>
<name>A0A6I3KEJ7_9HYPH</name>
<gene>
    <name evidence="1" type="ORF">GIW81_00095</name>
</gene>
<proteinExistence type="predicted"/>
<organism evidence="1 2">
    <name type="scientific">Hyphomicrobium album</name>
    <dbReference type="NCBI Taxonomy" id="2665159"/>
    <lineage>
        <taxon>Bacteria</taxon>
        <taxon>Pseudomonadati</taxon>
        <taxon>Pseudomonadota</taxon>
        <taxon>Alphaproteobacteria</taxon>
        <taxon>Hyphomicrobiales</taxon>
        <taxon>Hyphomicrobiaceae</taxon>
        <taxon>Hyphomicrobium</taxon>
    </lineage>
</organism>
<evidence type="ECO:0000313" key="2">
    <source>
        <dbReference type="Proteomes" id="UP000440694"/>
    </source>
</evidence>
<keyword evidence="2" id="KW-1185">Reference proteome</keyword>
<accession>A0A6I3KEJ7</accession>
<sequence length="54" mass="6113">MTFEGTTTFAEGSEQIAIQDARKLDGERGTASRKHFLDAYAEHLEALQRDRSKK</sequence>
<dbReference type="RefSeq" id="WP_154737327.1">
    <property type="nucleotide sequence ID" value="NZ_WMBQ01000001.1"/>
</dbReference>
<reference evidence="1 2" key="1">
    <citation type="submission" date="2019-11" db="EMBL/GenBank/DDBJ databases">
        <title>Identification of a novel strain.</title>
        <authorList>
            <person name="Xu Q."/>
            <person name="Wang G."/>
        </authorList>
    </citation>
    <scope>NUCLEOTIDE SEQUENCE [LARGE SCALE GENOMIC DNA]</scope>
    <source>
        <strain evidence="2">xq</strain>
    </source>
</reference>
<dbReference type="EMBL" id="WMBQ01000001">
    <property type="protein sequence ID" value="MTD92733.1"/>
    <property type="molecule type" value="Genomic_DNA"/>
</dbReference>
<comment type="caution">
    <text evidence="1">The sequence shown here is derived from an EMBL/GenBank/DDBJ whole genome shotgun (WGS) entry which is preliminary data.</text>
</comment>